<accession>A0A6L6PD78</accession>
<proteinExistence type="predicted"/>
<dbReference type="InterPro" id="IPR036188">
    <property type="entry name" value="FAD/NAD-bd_sf"/>
</dbReference>
<dbReference type="Proteomes" id="UP000475582">
    <property type="component" value="Unassembled WGS sequence"/>
</dbReference>
<keyword evidence="3" id="KW-1185">Reference proteome</keyword>
<dbReference type="OrthoDB" id="103324at2"/>
<reference evidence="2 3" key="1">
    <citation type="submission" date="2019-11" db="EMBL/GenBank/DDBJ databases">
        <title>Type strains purchased from KCTC, JCM and DSMZ.</title>
        <authorList>
            <person name="Lu H."/>
        </authorList>
    </citation>
    <scope>NUCLEOTIDE SEQUENCE [LARGE SCALE GENOMIC DNA]</scope>
    <source>
        <strain evidence="2 3">KCTC 22382</strain>
    </source>
</reference>
<organism evidence="2 3">
    <name type="scientific">Duganella radicis</name>
    <dbReference type="NCBI Taxonomy" id="551988"/>
    <lineage>
        <taxon>Bacteria</taxon>
        <taxon>Pseudomonadati</taxon>
        <taxon>Pseudomonadota</taxon>
        <taxon>Betaproteobacteria</taxon>
        <taxon>Burkholderiales</taxon>
        <taxon>Oxalobacteraceae</taxon>
        <taxon>Telluria group</taxon>
        <taxon>Duganella</taxon>
    </lineage>
</organism>
<evidence type="ECO:0000259" key="1">
    <source>
        <dbReference type="Pfam" id="PF01494"/>
    </source>
</evidence>
<name>A0A6L6PD78_9BURK</name>
<dbReference type="Pfam" id="PF01494">
    <property type="entry name" value="FAD_binding_3"/>
    <property type="match status" value="1"/>
</dbReference>
<evidence type="ECO:0000313" key="2">
    <source>
        <dbReference type="EMBL" id="MTV36970.1"/>
    </source>
</evidence>
<dbReference type="AlphaFoldDB" id="A0A6L6PD78"/>
<evidence type="ECO:0000313" key="3">
    <source>
        <dbReference type="Proteomes" id="UP000475582"/>
    </source>
</evidence>
<dbReference type="Gene3D" id="3.50.50.60">
    <property type="entry name" value="FAD/NAD(P)-binding domain"/>
    <property type="match status" value="1"/>
</dbReference>
<feature type="domain" description="FAD-binding" evidence="1">
    <location>
        <begin position="2"/>
        <end position="69"/>
    </location>
</feature>
<protein>
    <submittedName>
        <fullName evidence="2">NAD(P)-binding protein</fullName>
    </submittedName>
</protein>
<comment type="caution">
    <text evidence="2">The sequence shown here is derived from an EMBL/GenBank/DDBJ whole genome shotgun (WGS) entry which is preliminary data.</text>
</comment>
<gene>
    <name evidence="2" type="ORF">GM676_05165</name>
</gene>
<dbReference type="GO" id="GO:0071949">
    <property type="term" value="F:FAD binding"/>
    <property type="evidence" value="ECO:0007669"/>
    <property type="project" value="InterPro"/>
</dbReference>
<dbReference type="EMBL" id="WNKY01000003">
    <property type="protein sequence ID" value="MTV36970.1"/>
    <property type="molecule type" value="Genomic_DNA"/>
</dbReference>
<dbReference type="SUPFAM" id="SSF51905">
    <property type="entry name" value="FAD/NAD(P)-binding domain"/>
    <property type="match status" value="1"/>
</dbReference>
<dbReference type="InterPro" id="IPR002938">
    <property type="entry name" value="FAD-bd"/>
</dbReference>
<sequence length="104" mass="11383">MIIVGAGPAGSALARRLRPGCRVLLLERPQAEAAGGATHRRVLAGRGARALRRLGMYDRFLAQGHVERGALVSQWDLDTPTWFDPVRDPHETDGTWIARVSMQA</sequence>